<dbReference type="STRING" id="1437603.GCA_000771525_01402"/>
<dbReference type="Pfam" id="PF00005">
    <property type="entry name" value="ABC_tran"/>
    <property type="match status" value="1"/>
</dbReference>
<accession>A0A087C772</accession>
<evidence type="ECO:0000313" key="9">
    <source>
        <dbReference type="EMBL" id="KFI79122.1"/>
    </source>
</evidence>
<dbReference type="Gene3D" id="3.30.70.260">
    <property type="match status" value="1"/>
</dbReference>
<sequence length="345" mass="37750">MKAIELRDVEVAFHERGREVRAVRGVSLNVEQGEVFGIVGFSGAGKSTLVRTINLLERPTAGRVLIDGKDITDARGAALRGIRRSIGMVFQGFNLVGNITVGANIRFALKAGGWDLEHWAGRTEELLRLVGLNDKATSYPADLSGGQQQRVAIARALANNPRILLCDEATSALDVETTEGILDLLRDINRTLHITIVFITHQLDIAKRIFDHVAVMEEGRVVEQGATFDVFSAPQHPTTTALVSRYLDVALPEQIAPDLPEGTLVELKYRGDAAFEPLITDIARTYDASISVLHANIEYFGTRPIGVLVVLVAGEARRTGEALARLRSRVLGYRVLTRAGKDDRR</sequence>
<dbReference type="SMART" id="SM00382">
    <property type="entry name" value="AAA"/>
    <property type="match status" value="1"/>
</dbReference>
<dbReference type="PROSITE" id="PS00211">
    <property type="entry name" value="ABC_TRANSPORTER_1"/>
    <property type="match status" value="1"/>
</dbReference>
<keyword evidence="5" id="KW-1278">Translocase</keyword>
<dbReference type="OrthoDB" id="4283894at2"/>
<dbReference type="PANTHER" id="PTHR43166:SF30">
    <property type="entry name" value="METHIONINE IMPORT ATP-BINDING PROTEIN METN"/>
    <property type="match status" value="1"/>
</dbReference>
<protein>
    <submittedName>
        <fullName evidence="9">ABC transporter ATP-binding protein</fullName>
        <ecNumber evidence="9">3.6.3.32</ecNumber>
    </submittedName>
</protein>
<dbReference type="PROSITE" id="PS50893">
    <property type="entry name" value="ABC_TRANSPORTER_2"/>
    <property type="match status" value="1"/>
</dbReference>
<evidence type="ECO:0000259" key="8">
    <source>
        <dbReference type="PROSITE" id="PS50893"/>
    </source>
</evidence>
<reference evidence="9 10" key="1">
    <citation type="submission" date="2014-03" db="EMBL/GenBank/DDBJ databases">
        <title>Genomics of Bifidobacteria.</title>
        <authorList>
            <person name="Ventura M."/>
            <person name="Milani C."/>
            <person name="Lugli G.A."/>
        </authorList>
    </citation>
    <scope>NUCLEOTIDE SEQUENCE [LARGE SCALE GENOMIC DNA]</scope>
    <source>
        <strain evidence="9 10">DSM 21395</strain>
    </source>
</reference>
<keyword evidence="10" id="KW-1185">Reference proteome</keyword>
<dbReference type="EMBL" id="JGZE01000002">
    <property type="protein sequence ID" value="KFI79122.1"/>
    <property type="molecule type" value="Genomic_DNA"/>
</dbReference>
<dbReference type="InterPro" id="IPR045865">
    <property type="entry name" value="ACT-like_dom_sf"/>
</dbReference>
<organism evidence="9 10">
    <name type="scientific">Bifidobacterium mongoliense DSM 21395</name>
    <dbReference type="NCBI Taxonomy" id="1437603"/>
    <lineage>
        <taxon>Bacteria</taxon>
        <taxon>Bacillati</taxon>
        <taxon>Actinomycetota</taxon>
        <taxon>Actinomycetes</taxon>
        <taxon>Bifidobacteriales</taxon>
        <taxon>Bifidobacteriaceae</taxon>
        <taxon>Bifidobacterium</taxon>
    </lineage>
</organism>
<dbReference type="InterPro" id="IPR018449">
    <property type="entry name" value="NIL_domain"/>
</dbReference>
<dbReference type="InterPro" id="IPR003439">
    <property type="entry name" value="ABC_transporter-like_ATP-bd"/>
</dbReference>
<evidence type="ECO:0000256" key="1">
    <source>
        <dbReference type="ARBA" id="ARBA00022448"/>
    </source>
</evidence>
<dbReference type="SUPFAM" id="SSF55021">
    <property type="entry name" value="ACT-like"/>
    <property type="match status" value="1"/>
</dbReference>
<keyword evidence="6" id="KW-0029">Amino-acid transport</keyword>
<keyword evidence="7" id="KW-0472">Membrane</keyword>
<keyword evidence="9" id="KW-0378">Hydrolase</keyword>
<evidence type="ECO:0000313" key="10">
    <source>
        <dbReference type="Proteomes" id="UP000029082"/>
    </source>
</evidence>
<dbReference type="SMART" id="SM00930">
    <property type="entry name" value="NIL"/>
    <property type="match status" value="1"/>
</dbReference>
<dbReference type="eggNOG" id="COG1135">
    <property type="taxonomic scope" value="Bacteria"/>
</dbReference>
<dbReference type="PANTHER" id="PTHR43166">
    <property type="entry name" value="AMINO ACID IMPORT ATP-BINDING PROTEIN"/>
    <property type="match status" value="1"/>
</dbReference>
<dbReference type="RefSeq" id="WP_033512371.1">
    <property type="nucleotide sequence ID" value="NZ_JDUO01000004.1"/>
</dbReference>
<dbReference type="AlphaFoldDB" id="A0A087C772"/>
<comment type="caution">
    <text evidence="9">The sequence shown here is derived from an EMBL/GenBank/DDBJ whole genome shotgun (WGS) entry which is preliminary data.</text>
</comment>
<dbReference type="GeneID" id="93094466"/>
<dbReference type="EC" id="3.6.3.32" evidence="9"/>
<dbReference type="GO" id="GO:0016887">
    <property type="term" value="F:ATP hydrolysis activity"/>
    <property type="evidence" value="ECO:0007669"/>
    <property type="project" value="InterPro"/>
</dbReference>
<feature type="domain" description="ABC transporter" evidence="8">
    <location>
        <begin position="6"/>
        <end position="243"/>
    </location>
</feature>
<dbReference type="GO" id="GO:0005524">
    <property type="term" value="F:ATP binding"/>
    <property type="evidence" value="ECO:0007669"/>
    <property type="project" value="UniProtKB-KW"/>
</dbReference>
<dbReference type="InterPro" id="IPR017871">
    <property type="entry name" value="ABC_transporter-like_CS"/>
</dbReference>
<evidence type="ECO:0000256" key="3">
    <source>
        <dbReference type="ARBA" id="ARBA00022741"/>
    </source>
</evidence>
<dbReference type="Proteomes" id="UP000029082">
    <property type="component" value="Unassembled WGS sequence"/>
</dbReference>
<keyword evidence="3" id="KW-0547">Nucleotide-binding</keyword>
<dbReference type="CDD" id="cd03258">
    <property type="entry name" value="ABC_MetN_methionine_transporter"/>
    <property type="match status" value="1"/>
</dbReference>
<dbReference type="Pfam" id="PF09383">
    <property type="entry name" value="NIL"/>
    <property type="match status" value="1"/>
</dbReference>
<evidence type="ECO:0000256" key="2">
    <source>
        <dbReference type="ARBA" id="ARBA00022475"/>
    </source>
</evidence>
<evidence type="ECO:0000256" key="5">
    <source>
        <dbReference type="ARBA" id="ARBA00022967"/>
    </source>
</evidence>
<dbReference type="InterPro" id="IPR041701">
    <property type="entry name" value="MetN_ABC"/>
</dbReference>
<gene>
    <name evidence="9" type="ORF">BMON_0319</name>
</gene>
<evidence type="ECO:0000256" key="4">
    <source>
        <dbReference type="ARBA" id="ARBA00022840"/>
    </source>
</evidence>
<evidence type="ECO:0000256" key="7">
    <source>
        <dbReference type="ARBA" id="ARBA00023136"/>
    </source>
</evidence>
<keyword evidence="1" id="KW-0813">Transport</keyword>
<keyword evidence="2" id="KW-1003">Cell membrane</keyword>
<dbReference type="Gene3D" id="3.40.50.300">
    <property type="entry name" value="P-loop containing nucleotide triphosphate hydrolases"/>
    <property type="match status" value="1"/>
</dbReference>
<dbReference type="InterPro" id="IPR027417">
    <property type="entry name" value="P-loop_NTPase"/>
</dbReference>
<name>A0A087C772_9BIFI</name>
<dbReference type="GO" id="GO:0006865">
    <property type="term" value="P:amino acid transport"/>
    <property type="evidence" value="ECO:0007669"/>
    <property type="project" value="UniProtKB-KW"/>
</dbReference>
<evidence type="ECO:0000256" key="6">
    <source>
        <dbReference type="ARBA" id="ARBA00022970"/>
    </source>
</evidence>
<keyword evidence="4 9" id="KW-0067">ATP-binding</keyword>
<dbReference type="InterPro" id="IPR003593">
    <property type="entry name" value="AAA+_ATPase"/>
</dbReference>
<dbReference type="InterPro" id="IPR050086">
    <property type="entry name" value="MetN_ABC_transporter-like"/>
</dbReference>
<dbReference type="SUPFAM" id="SSF52540">
    <property type="entry name" value="P-loop containing nucleoside triphosphate hydrolases"/>
    <property type="match status" value="1"/>
</dbReference>
<proteinExistence type="predicted"/>